<feature type="signal peptide" evidence="2">
    <location>
        <begin position="1"/>
        <end position="23"/>
    </location>
</feature>
<protein>
    <recommendedName>
        <fullName evidence="5">Type IV secretion system protein VirB6</fullName>
    </recommendedName>
</protein>
<feature type="chain" id="PRO_5009523910" description="Type IV secretion system protein VirB6" evidence="2">
    <location>
        <begin position="24"/>
        <end position="725"/>
    </location>
</feature>
<sequence length="725" mass="77206">MRRFLSTVSIALALFVVAPAAHAAECTTDGQACTLSGGGTGTCTKDETESLVCTPPVGTVINVAAAKTATDGKLGPSGSPEYTYNGIMAFIASLFAWLLGVAALTLDGAVYYTVVTMGSYVKEIVGVGIAWRVMRDIGNIFLIFGFLAIGITTILNVDWYGGGKKMLPMLLVAAVFLNFSLFISEAVIDTGNLFATQIYTQINGGKPAGDKLSPGIFTAIKQEGISNKIMDQLGLQVIYGRALDSKTAEEMFKNSALIGFMSILLFLIAAFVFFSLAFILIARFVILLFLIILAPIGFAGLAVPQMKGTADKWWHALFEQTITAPVLLLLLYIALLVITDKQFLKFGSTPDWIGFVKGDNFTGFMSMILGFLIAMGLLLAVVIISKKMSAFGAATAIKFGAAASFGASAYGASALFGGGAFLARKGLQRYAPNNRAVRAISNYALRPLEKRKFDFRSAGVGAALGAVGVSEVATPVAGSTVGRGKQGAEWFKKTGQEADRQYQQETIVPRLNAAVQRALQTGDTADYKQVSNILSSMSDKDFETSSAQRALINNPTAAAMLPQARYEKVQQSEAISDARKAEIAQARRDGDNPDNDLSRFNMNPANAYGPGHPLAGQTRGQAAINGMNTTARGRLGGGVLTEPTPPGAPPGTPPFQPRLATLNLLNGSDFDAIRRTGELIPDHREAIGRYIDDMLAHLPPHPSARQLSIRAAAAAPNFRSYYNLP</sequence>
<evidence type="ECO:0000256" key="2">
    <source>
        <dbReference type="SAM" id="SignalP"/>
    </source>
</evidence>
<evidence type="ECO:0008006" key="5">
    <source>
        <dbReference type="Google" id="ProtNLM"/>
    </source>
</evidence>
<feature type="transmembrane region" description="Helical" evidence="1">
    <location>
        <begin position="137"/>
        <end position="157"/>
    </location>
</feature>
<feature type="transmembrane region" description="Helical" evidence="1">
    <location>
        <begin position="322"/>
        <end position="339"/>
    </location>
</feature>
<feature type="transmembrane region" description="Helical" evidence="1">
    <location>
        <begin position="109"/>
        <end position="131"/>
    </location>
</feature>
<keyword evidence="2" id="KW-0732">Signal</keyword>
<dbReference type="EMBL" id="MFLI01000017">
    <property type="protein sequence ID" value="OGG61724.1"/>
    <property type="molecule type" value="Genomic_DNA"/>
</dbReference>
<keyword evidence="1" id="KW-0812">Transmembrane</keyword>
<feature type="transmembrane region" description="Helical" evidence="1">
    <location>
        <begin position="284"/>
        <end position="302"/>
    </location>
</feature>
<dbReference type="AlphaFoldDB" id="A0A1F6DJX6"/>
<dbReference type="STRING" id="1798495.A3C19_00510"/>
<accession>A0A1F6DJX6</accession>
<organism evidence="3 4">
    <name type="scientific">Candidatus Kaiserbacteria bacterium RIFCSPHIGHO2_02_FULL_54_22</name>
    <dbReference type="NCBI Taxonomy" id="1798495"/>
    <lineage>
        <taxon>Bacteria</taxon>
        <taxon>Candidatus Kaiseribacteriota</taxon>
    </lineage>
</organism>
<proteinExistence type="predicted"/>
<feature type="transmembrane region" description="Helical" evidence="1">
    <location>
        <begin position="360"/>
        <end position="384"/>
    </location>
</feature>
<evidence type="ECO:0000313" key="3">
    <source>
        <dbReference type="EMBL" id="OGG61724.1"/>
    </source>
</evidence>
<feature type="transmembrane region" description="Helical" evidence="1">
    <location>
        <begin position="256"/>
        <end position="277"/>
    </location>
</feature>
<dbReference type="Proteomes" id="UP000178532">
    <property type="component" value="Unassembled WGS sequence"/>
</dbReference>
<gene>
    <name evidence="3" type="ORF">A3C19_00510</name>
</gene>
<keyword evidence="1" id="KW-0472">Membrane</keyword>
<feature type="transmembrane region" description="Helical" evidence="1">
    <location>
        <begin position="396"/>
        <end position="423"/>
    </location>
</feature>
<feature type="transmembrane region" description="Helical" evidence="1">
    <location>
        <begin position="82"/>
        <end position="102"/>
    </location>
</feature>
<evidence type="ECO:0000256" key="1">
    <source>
        <dbReference type="SAM" id="Phobius"/>
    </source>
</evidence>
<reference evidence="3 4" key="1">
    <citation type="journal article" date="2016" name="Nat. Commun.">
        <title>Thousands of microbial genomes shed light on interconnected biogeochemical processes in an aquifer system.</title>
        <authorList>
            <person name="Anantharaman K."/>
            <person name="Brown C.T."/>
            <person name="Hug L.A."/>
            <person name="Sharon I."/>
            <person name="Castelle C.J."/>
            <person name="Probst A.J."/>
            <person name="Thomas B.C."/>
            <person name="Singh A."/>
            <person name="Wilkins M.J."/>
            <person name="Karaoz U."/>
            <person name="Brodie E.L."/>
            <person name="Williams K.H."/>
            <person name="Hubbard S.S."/>
            <person name="Banfield J.F."/>
        </authorList>
    </citation>
    <scope>NUCLEOTIDE SEQUENCE [LARGE SCALE GENOMIC DNA]</scope>
</reference>
<name>A0A1F6DJX6_9BACT</name>
<evidence type="ECO:0000313" key="4">
    <source>
        <dbReference type="Proteomes" id="UP000178532"/>
    </source>
</evidence>
<keyword evidence="1" id="KW-1133">Transmembrane helix</keyword>
<comment type="caution">
    <text evidence="3">The sequence shown here is derived from an EMBL/GenBank/DDBJ whole genome shotgun (WGS) entry which is preliminary data.</text>
</comment>
<feature type="transmembrane region" description="Helical" evidence="1">
    <location>
        <begin position="169"/>
        <end position="188"/>
    </location>
</feature>